<dbReference type="PROSITE" id="PS00027">
    <property type="entry name" value="HOMEOBOX_1"/>
    <property type="match status" value="2"/>
</dbReference>
<dbReference type="Gene3D" id="1.10.10.60">
    <property type="entry name" value="Homeodomain-like"/>
    <property type="match status" value="3"/>
</dbReference>
<dbReference type="AlphaFoldDB" id="A8N329"/>
<dbReference type="RefSeq" id="XP_001829287.1">
    <property type="nucleotide sequence ID" value="XM_001829235.2"/>
</dbReference>
<dbReference type="KEGG" id="cci:CC1G_06624"/>
<keyword evidence="3 4" id="KW-0539">Nucleus</keyword>
<protein>
    <recommendedName>
        <fullName evidence="7">Homeobox domain-containing protein</fullName>
    </recommendedName>
</protein>
<dbReference type="SMART" id="SM00389">
    <property type="entry name" value="HOX"/>
    <property type="match status" value="3"/>
</dbReference>
<feature type="region of interest" description="Disordered" evidence="6">
    <location>
        <begin position="236"/>
        <end position="342"/>
    </location>
</feature>
<dbReference type="eggNOG" id="KOG0850">
    <property type="taxonomic scope" value="Eukaryota"/>
</dbReference>
<sequence length="614" mass="68611">MSLATVLADEWANTVAPTNPATANGAQKKPRHRHAPEQLAALNELFEKDEHPPLDIRSALAERLGMETKTVNAWFQNKRASSKKRTRTVASDRANGSHLNSTNPNAPAAANPPVVPTTSGDRDPANDNDDDEYRPSSQHTQASAQSKPVHSDIVQSSGLSTFVAHTDYSQAALERDESPESNMPKKMRMRPTNEQTEELKKLYNSNPHPTAEERQALAERIGMRYQSITNWFQNQRSLAKRRKDDEPVESSSSSRTDYPHNDTRQYSAFPPPPPHHMHPSLTSSSNTTALPLTANSHGSGKSQRSPSLPPSDEVSPRRTSRRSATPYSSAMSTRPRRSRPEPYQLDALKVLFTRTATPTIEERSALAQEIGMDVGKVTNWFRNLRQTARKRGSRFNDPDHEGGASGLDEDDADMDQDDFSSPNSGSRPTSRNGTPPLSETRSSSSSSLERDVRTRNLRDPSQSTLPSDDEDYSEAITPEPGNSPSPAPGARNKFEGRELPPPHTMREEPYHPLTYPYHYSQHPYAPPPPPPHPHYYPRPPMDLSRKHLMDPVVEGPVDLAFRHFNPSIAIFDPSYHPASQSYYVNEDPAYCAERAKRHGINIEDAYLLLDFHRQ</sequence>
<feature type="DNA-binding region" description="Homeobox" evidence="4">
    <location>
        <begin position="184"/>
        <end position="243"/>
    </location>
</feature>
<dbReference type="InterPro" id="IPR051000">
    <property type="entry name" value="Homeobox_DNA-bind_prot"/>
</dbReference>
<dbReference type="EMBL" id="AACS02000001">
    <property type="protein sequence ID" value="EAU92613.1"/>
    <property type="molecule type" value="Genomic_DNA"/>
</dbReference>
<feature type="compositionally biased region" description="Polar residues" evidence="6">
    <location>
        <begin position="280"/>
        <end position="306"/>
    </location>
</feature>
<dbReference type="InParanoid" id="A8N329"/>
<comment type="caution">
    <text evidence="8">The sequence shown here is derived from an EMBL/GenBank/DDBJ whole genome shotgun (WGS) entry which is preliminary data.</text>
</comment>
<dbReference type="SUPFAM" id="SSF46689">
    <property type="entry name" value="Homeodomain-like"/>
    <property type="match status" value="3"/>
</dbReference>
<feature type="region of interest" description="Disordered" evidence="6">
    <location>
        <begin position="1"/>
        <end position="37"/>
    </location>
</feature>
<evidence type="ECO:0000313" key="9">
    <source>
        <dbReference type="Proteomes" id="UP000001861"/>
    </source>
</evidence>
<dbReference type="VEuPathDB" id="FungiDB:CC1G_06624"/>
<feature type="compositionally biased region" description="Polar residues" evidence="6">
    <location>
        <begin position="135"/>
        <end position="151"/>
    </location>
</feature>
<dbReference type="PROSITE" id="PS50071">
    <property type="entry name" value="HOMEOBOX_2"/>
    <property type="match status" value="3"/>
</dbReference>
<feature type="region of interest" description="Disordered" evidence="6">
    <location>
        <begin position="390"/>
        <end position="537"/>
    </location>
</feature>
<organism evidence="8 9">
    <name type="scientific">Coprinopsis cinerea (strain Okayama-7 / 130 / ATCC MYA-4618 / FGSC 9003)</name>
    <name type="common">Inky cap fungus</name>
    <name type="synonym">Hormographiella aspergillata</name>
    <dbReference type="NCBI Taxonomy" id="240176"/>
    <lineage>
        <taxon>Eukaryota</taxon>
        <taxon>Fungi</taxon>
        <taxon>Dikarya</taxon>
        <taxon>Basidiomycota</taxon>
        <taxon>Agaricomycotina</taxon>
        <taxon>Agaricomycetes</taxon>
        <taxon>Agaricomycetidae</taxon>
        <taxon>Agaricales</taxon>
        <taxon>Agaricineae</taxon>
        <taxon>Psathyrellaceae</taxon>
        <taxon>Coprinopsis</taxon>
    </lineage>
</organism>
<feature type="region of interest" description="Disordered" evidence="6">
    <location>
        <begin position="75"/>
        <end position="151"/>
    </location>
</feature>
<feature type="compositionally biased region" description="Polar residues" evidence="6">
    <location>
        <begin position="419"/>
        <end position="433"/>
    </location>
</feature>
<feature type="domain" description="Homeobox" evidence="7">
    <location>
        <begin position="331"/>
        <end position="391"/>
    </location>
</feature>
<dbReference type="GO" id="GO:0005634">
    <property type="term" value="C:nucleus"/>
    <property type="evidence" value="ECO:0007669"/>
    <property type="project" value="UniProtKB-SubCell"/>
</dbReference>
<evidence type="ECO:0000256" key="5">
    <source>
        <dbReference type="RuleBase" id="RU000682"/>
    </source>
</evidence>
<evidence type="ECO:0000313" key="8">
    <source>
        <dbReference type="EMBL" id="EAU92613.1"/>
    </source>
</evidence>
<feature type="compositionally biased region" description="Basic and acidic residues" evidence="6">
    <location>
        <begin position="448"/>
        <end position="458"/>
    </location>
</feature>
<feature type="domain" description="Homeobox" evidence="7">
    <location>
        <begin position="182"/>
        <end position="242"/>
    </location>
</feature>
<feature type="domain" description="Homeobox" evidence="7">
    <location>
        <begin position="25"/>
        <end position="85"/>
    </location>
</feature>
<evidence type="ECO:0000256" key="4">
    <source>
        <dbReference type="PROSITE-ProRule" id="PRU00108"/>
    </source>
</evidence>
<feature type="compositionally biased region" description="Basic and acidic residues" evidence="6">
    <location>
        <begin position="492"/>
        <end position="510"/>
    </location>
</feature>
<proteinExistence type="predicted"/>
<dbReference type="CDD" id="cd00086">
    <property type="entry name" value="homeodomain"/>
    <property type="match status" value="3"/>
</dbReference>
<feature type="compositionally biased region" description="Pro residues" evidence="6">
    <location>
        <begin position="524"/>
        <end position="537"/>
    </location>
</feature>
<dbReference type="GO" id="GO:0030154">
    <property type="term" value="P:cell differentiation"/>
    <property type="evidence" value="ECO:0007669"/>
    <property type="project" value="TreeGrafter"/>
</dbReference>
<keyword evidence="1 4" id="KW-0238">DNA-binding</keyword>
<accession>A8N329</accession>
<evidence type="ECO:0000256" key="3">
    <source>
        <dbReference type="ARBA" id="ARBA00023242"/>
    </source>
</evidence>
<dbReference type="InterPro" id="IPR009057">
    <property type="entry name" value="Homeodomain-like_sf"/>
</dbReference>
<dbReference type="Proteomes" id="UP000001861">
    <property type="component" value="Unassembled WGS sequence"/>
</dbReference>
<gene>
    <name evidence="8" type="ORF">CC1G_06624</name>
</gene>
<dbReference type="PANTHER" id="PTHR24324:SF9">
    <property type="entry name" value="HOMEOBOX DOMAIN-CONTAINING PROTEIN"/>
    <property type="match status" value="1"/>
</dbReference>
<name>A8N329_COPC7</name>
<dbReference type="Pfam" id="PF00046">
    <property type="entry name" value="Homeodomain"/>
    <property type="match status" value="3"/>
</dbReference>
<feature type="compositionally biased region" description="Low complexity" evidence="6">
    <location>
        <begin position="12"/>
        <end position="26"/>
    </location>
</feature>
<feature type="DNA-binding region" description="Homeobox" evidence="4">
    <location>
        <begin position="333"/>
        <end position="392"/>
    </location>
</feature>
<dbReference type="InterPro" id="IPR017970">
    <property type="entry name" value="Homeobox_CS"/>
</dbReference>
<feature type="region of interest" description="Disordered" evidence="6">
    <location>
        <begin position="171"/>
        <end position="196"/>
    </location>
</feature>
<keyword evidence="9" id="KW-1185">Reference proteome</keyword>
<keyword evidence="2 4" id="KW-0371">Homeobox</keyword>
<dbReference type="OMA" id="NSWFQNK"/>
<evidence type="ECO:0000256" key="1">
    <source>
        <dbReference type="ARBA" id="ARBA00023125"/>
    </source>
</evidence>
<evidence type="ECO:0000259" key="7">
    <source>
        <dbReference type="PROSITE" id="PS50071"/>
    </source>
</evidence>
<dbReference type="GO" id="GO:0000978">
    <property type="term" value="F:RNA polymerase II cis-regulatory region sequence-specific DNA binding"/>
    <property type="evidence" value="ECO:0007669"/>
    <property type="project" value="TreeGrafter"/>
</dbReference>
<feature type="DNA-binding region" description="Homeobox" evidence="4">
    <location>
        <begin position="27"/>
        <end position="86"/>
    </location>
</feature>
<dbReference type="InterPro" id="IPR001356">
    <property type="entry name" value="HD"/>
</dbReference>
<dbReference type="PANTHER" id="PTHR24324">
    <property type="entry name" value="HOMEOBOX PROTEIN HHEX"/>
    <property type="match status" value="1"/>
</dbReference>
<feature type="compositionally biased region" description="Low complexity" evidence="6">
    <location>
        <begin position="434"/>
        <end position="447"/>
    </location>
</feature>
<reference evidence="8 9" key="1">
    <citation type="journal article" date="2010" name="Proc. Natl. Acad. Sci. U.S.A.">
        <title>Insights into evolution of multicellular fungi from the assembled chromosomes of the mushroom Coprinopsis cinerea (Coprinus cinereus).</title>
        <authorList>
            <person name="Stajich J.E."/>
            <person name="Wilke S.K."/>
            <person name="Ahren D."/>
            <person name="Au C.H."/>
            <person name="Birren B.W."/>
            <person name="Borodovsky M."/>
            <person name="Burns C."/>
            <person name="Canback B."/>
            <person name="Casselton L.A."/>
            <person name="Cheng C.K."/>
            <person name="Deng J."/>
            <person name="Dietrich F.S."/>
            <person name="Fargo D.C."/>
            <person name="Farman M.L."/>
            <person name="Gathman A.C."/>
            <person name="Goldberg J."/>
            <person name="Guigo R."/>
            <person name="Hoegger P.J."/>
            <person name="Hooker J.B."/>
            <person name="Huggins A."/>
            <person name="James T.Y."/>
            <person name="Kamada T."/>
            <person name="Kilaru S."/>
            <person name="Kodira C."/>
            <person name="Kues U."/>
            <person name="Kupfer D."/>
            <person name="Kwan H.S."/>
            <person name="Lomsadze A."/>
            <person name="Li W."/>
            <person name="Lilly W.W."/>
            <person name="Ma L.J."/>
            <person name="Mackey A.J."/>
            <person name="Manning G."/>
            <person name="Martin F."/>
            <person name="Muraguchi H."/>
            <person name="Natvig D.O."/>
            <person name="Palmerini H."/>
            <person name="Ramesh M.A."/>
            <person name="Rehmeyer C.J."/>
            <person name="Roe B.A."/>
            <person name="Shenoy N."/>
            <person name="Stanke M."/>
            <person name="Ter-Hovhannisyan V."/>
            <person name="Tunlid A."/>
            <person name="Velagapudi R."/>
            <person name="Vision T.J."/>
            <person name="Zeng Q."/>
            <person name="Zolan M.E."/>
            <person name="Pukkila P.J."/>
        </authorList>
    </citation>
    <scope>NUCLEOTIDE SEQUENCE [LARGE SCALE GENOMIC DNA]</scope>
    <source>
        <strain evidence="9">Okayama-7 / 130 / ATCC MYA-4618 / FGSC 9003</strain>
    </source>
</reference>
<evidence type="ECO:0000256" key="2">
    <source>
        <dbReference type="ARBA" id="ARBA00023155"/>
    </source>
</evidence>
<evidence type="ECO:0000256" key="6">
    <source>
        <dbReference type="SAM" id="MobiDB-lite"/>
    </source>
</evidence>
<dbReference type="GO" id="GO:0000981">
    <property type="term" value="F:DNA-binding transcription factor activity, RNA polymerase II-specific"/>
    <property type="evidence" value="ECO:0007669"/>
    <property type="project" value="InterPro"/>
</dbReference>
<dbReference type="OrthoDB" id="6159439at2759"/>
<comment type="subcellular location">
    <subcellularLocation>
        <location evidence="4 5">Nucleus</location>
    </subcellularLocation>
</comment>
<feature type="compositionally biased region" description="Acidic residues" evidence="6">
    <location>
        <begin position="407"/>
        <end position="418"/>
    </location>
</feature>
<feature type="compositionally biased region" description="Low complexity" evidence="6">
    <location>
        <begin position="100"/>
        <end position="119"/>
    </location>
</feature>
<dbReference type="GeneID" id="6005715"/>